<reference evidence="1 2" key="1">
    <citation type="submission" date="2021-06" db="EMBL/GenBank/DDBJ databases">
        <title>Caerostris extrusa draft genome.</title>
        <authorList>
            <person name="Kono N."/>
            <person name="Arakawa K."/>
        </authorList>
    </citation>
    <scope>NUCLEOTIDE SEQUENCE [LARGE SCALE GENOMIC DNA]</scope>
</reference>
<sequence length="97" mass="10765">MINKQIYSVNPTESTLELFIYQTTHNILNFDESPLTTDKEFDISSISNSALVSTTATTLQNDLSSELYTSTAETSLKKINENQKPLSQVNSNSSILT</sequence>
<gene>
    <name evidence="1" type="ORF">CEXT_491121</name>
</gene>
<proteinExistence type="predicted"/>
<dbReference type="AlphaFoldDB" id="A0AAV4UGA5"/>
<evidence type="ECO:0000313" key="2">
    <source>
        <dbReference type="Proteomes" id="UP001054945"/>
    </source>
</evidence>
<organism evidence="1 2">
    <name type="scientific">Caerostris extrusa</name>
    <name type="common">Bark spider</name>
    <name type="synonym">Caerostris bankana</name>
    <dbReference type="NCBI Taxonomy" id="172846"/>
    <lineage>
        <taxon>Eukaryota</taxon>
        <taxon>Metazoa</taxon>
        <taxon>Ecdysozoa</taxon>
        <taxon>Arthropoda</taxon>
        <taxon>Chelicerata</taxon>
        <taxon>Arachnida</taxon>
        <taxon>Araneae</taxon>
        <taxon>Araneomorphae</taxon>
        <taxon>Entelegynae</taxon>
        <taxon>Araneoidea</taxon>
        <taxon>Araneidae</taxon>
        <taxon>Caerostris</taxon>
    </lineage>
</organism>
<comment type="caution">
    <text evidence="1">The sequence shown here is derived from an EMBL/GenBank/DDBJ whole genome shotgun (WGS) entry which is preliminary data.</text>
</comment>
<accession>A0AAV4UGA5</accession>
<name>A0AAV4UGA5_CAEEX</name>
<dbReference type="EMBL" id="BPLR01012811">
    <property type="protein sequence ID" value="GIY56784.1"/>
    <property type="molecule type" value="Genomic_DNA"/>
</dbReference>
<protein>
    <submittedName>
        <fullName evidence="1">Uncharacterized protein</fullName>
    </submittedName>
</protein>
<dbReference type="Proteomes" id="UP001054945">
    <property type="component" value="Unassembled WGS sequence"/>
</dbReference>
<keyword evidence="2" id="KW-1185">Reference proteome</keyword>
<evidence type="ECO:0000313" key="1">
    <source>
        <dbReference type="EMBL" id="GIY56784.1"/>
    </source>
</evidence>